<dbReference type="InterPro" id="IPR001343">
    <property type="entry name" value="Hemolysn_Ca-bd"/>
</dbReference>
<reference evidence="5" key="1">
    <citation type="journal article" date="2019" name="Int. J. Syst. Evol. Microbiol.">
        <title>The Global Catalogue of Microorganisms (GCM) 10K type strain sequencing project: providing services to taxonomists for standard genome sequencing and annotation.</title>
        <authorList>
            <consortium name="The Broad Institute Genomics Platform"/>
            <consortium name="The Broad Institute Genome Sequencing Center for Infectious Disease"/>
            <person name="Wu L."/>
            <person name="Ma J."/>
        </authorList>
    </citation>
    <scope>NUCLEOTIDE SEQUENCE [LARGE SCALE GENOMIC DNA]</scope>
    <source>
        <strain evidence="5">JCM 18532</strain>
    </source>
</reference>
<evidence type="ECO:0000256" key="2">
    <source>
        <dbReference type="ARBA" id="ARBA00022525"/>
    </source>
</evidence>
<gene>
    <name evidence="4" type="ORF">GCM10023350_21660</name>
</gene>
<dbReference type="SUPFAM" id="SSF51120">
    <property type="entry name" value="beta-Roll"/>
    <property type="match status" value="1"/>
</dbReference>
<name>A0ABP8YUK2_9ACTN</name>
<dbReference type="InterPro" id="IPR050557">
    <property type="entry name" value="RTX_toxin/Mannuronan_C5-epim"/>
</dbReference>
<feature type="signal peptide" evidence="3">
    <location>
        <begin position="1"/>
        <end position="29"/>
    </location>
</feature>
<comment type="caution">
    <text evidence="4">The sequence shown here is derived from an EMBL/GenBank/DDBJ whole genome shotgun (WGS) entry which is preliminary data.</text>
</comment>
<dbReference type="PANTHER" id="PTHR38340">
    <property type="entry name" value="S-LAYER PROTEIN"/>
    <property type="match status" value="1"/>
</dbReference>
<dbReference type="PANTHER" id="PTHR38340:SF1">
    <property type="entry name" value="S-LAYER PROTEIN"/>
    <property type="match status" value="1"/>
</dbReference>
<evidence type="ECO:0000256" key="1">
    <source>
        <dbReference type="ARBA" id="ARBA00004613"/>
    </source>
</evidence>
<evidence type="ECO:0000313" key="5">
    <source>
        <dbReference type="Proteomes" id="UP001499882"/>
    </source>
</evidence>
<keyword evidence="5" id="KW-1185">Reference proteome</keyword>
<keyword evidence="2" id="KW-0964">Secreted</keyword>
<comment type="subcellular location">
    <subcellularLocation>
        <location evidence="1">Secreted</location>
    </subcellularLocation>
</comment>
<evidence type="ECO:0000313" key="4">
    <source>
        <dbReference type="EMBL" id="GAA4737329.1"/>
    </source>
</evidence>
<keyword evidence="3" id="KW-0732">Signal</keyword>
<evidence type="ECO:0000256" key="3">
    <source>
        <dbReference type="SAM" id="SignalP"/>
    </source>
</evidence>
<feature type="chain" id="PRO_5046061128" description="Calcium-binding protein" evidence="3">
    <location>
        <begin position="30"/>
        <end position="306"/>
    </location>
</feature>
<protein>
    <recommendedName>
        <fullName evidence="6">Calcium-binding protein</fullName>
    </recommendedName>
</protein>
<sequence length="306" mass="31002">MQDKLKTAAALGAALVVALSGTLISGGQAAAITPTSTTIDFTGDTAGAKPAGFVSVATPDVSFRATAGGTIQVVSAAPATDGNGIASFGAGAGLDIRFTSPTTAIVLAFGNDDTDATHRARLEVFRDATQVGTEFVNFNANGALDQTVRYTNARVFDRAVLTFVDAAGAVINRVEAVDDIVVPPLCTKAGNGGSNVIVGTPRKDVLCGDAGNDVIKSGGRNDLVYGGPGNDTVLTGDGNDWVSGGLGRDQIRGGDGADILRGFDGRDRLFGERGADILDGGISRDLCDGGPGRDTAAACERRVAIR</sequence>
<dbReference type="RefSeq" id="WP_345526789.1">
    <property type="nucleotide sequence ID" value="NZ_BAABKN010000014.1"/>
</dbReference>
<accession>A0ABP8YUK2</accession>
<dbReference type="PRINTS" id="PR00313">
    <property type="entry name" value="CABNDNGRPT"/>
</dbReference>
<organism evidence="4 5">
    <name type="scientific">Nocardioides endophyticus</name>
    <dbReference type="NCBI Taxonomy" id="1353775"/>
    <lineage>
        <taxon>Bacteria</taxon>
        <taxon>Bacillati</taxon>
        <taxon>Actinomycetota</taxon>
        <taxon>Actinomycetes</taxon>
        <taxon>Propionibacteriales</taxon>
        <taxon>Nocardioidaceae</taxon>
        <taxon>Nocardioides</taxon>
    </lineage>
</organism>
<dbReference type="InterPro" id="IPR011049">
    <property type="entry name" value="Serralysin-like_metalloprot_C"/>
</dbReference>
<dbReference type="Gene3D" id="2.150.10.10">
    <property type="entry name" value="Serralysin-like metalloprotease, C-terminal"/>
    <property type="match status" value="1"/>
</dbReference>
<dbReference type="EMBL" id="BAABKN010000014">
    <property type="protein sequence ID" value="GAA4737329.1"/>
    <property type="molecule type" value="Genomic_DNA"/>
</dbReference>
<dbReference type="Pfam" id="PF00353">
    <property type="entry name" value="HemolysinCabind"/>
    <property type="match status" value="2"/>
</dbReference>
<dbReference type="Proteomes" id="UP001499882">
    <property type="component" value="Unassembled WGS sequence"/>
</dbReference>
<proteinExistence type="predicted"/>
<evidence type="ECO:0008006" key="6">
    <source>
        <dbReference type="Google" id="ProtNLM"/>
    </source>
</evidence>